<evidence type="ECO:0000313" key="2">
    <source>
        <dbReference type="EMBL" id="TNN32372.1"/>
    </source>
</evidence>
<comment type="caution">
    <text evidence="2">The sequence shown here is derived from an EMBL/GenBank/DDBJ whole genome shotgun (WGS) entry which is preliminary data.</text>
</comment>
<protein>
    <submittedName>
        <fullName evidence="2">Uncharacterized protein</fullName>
    </submittedName>
</protein>
<gene>
    <name evidence="2" type="ORF">EYF80_057468</name>
</gene>
<feature type="region of interest" description="Disordered" evidence="1">
    <location>
        <begin position="1"/>
        <end position="23"/>
    </location>
</feature>
<accession>A0A4Z2EVW2</accession>
<evidence type="ECO:0000313" key="3">
    <source>
        <dbReference type="Proteomes" id="UP000314294"/>
    </source>
</evidence>
<proteinExistence type="predicted"/>
<evidence type="ECO:0000256" key="1">
    <source>
        <dbReference type="SAM" id="MobiDB-lite"/>
    </source>
</evidence>
<reference evidence="2 3" key="1">
    <citation type="submission" date="2019-03" db="EMBL/GenBank/DDBJ databases">
        <title>First draft genome of Liparis tanakae, snailfish: a comprehensive survey of snailfish specific genes.</title>
        <authorList>
            <person name="Kim W."/>
            <person name="Song I."/>
            <person name="Jeong J.-H."/>
            <person name="Kim D."/>
            <person name="Kim S."/>
            <person name="Ryu S."/>
            <person name="Song J.Y."/>
            <person name="Lee S.K."/>
        </authorList>
    </citation>
    <scope>NUCLEOTIDE SEQUENCE [LARGE SCALE GENOMIC DNA]</scope>
    <source>
        <tissue evidence="2">Muscle</tissue>
    </source>
</reference>
<dbReference type="EMBL" id="SRLO01002738">
    <property type="protein sequence ID" value="TNN32372.1"/>
    <property type="molecule type" value="Genomic_DNA"/>
</dbReference>
<keyword evidence="3" id="KW-1185">Reference proteome</keyword>
<dbReference type="AlphaFoldDB" id="A0A4Z2EVW2"/>
<name>A0A4Z2EVW2_9TELE</name>
<organism evidence="2 3">
    <name type="scientific">Liparis tanakae</name>
    <name type="common">Tanaka's snailfish</name>
    <dbReference type="NCBI Taxonomy" id="230148"/>
    <lineage>
        <taxon>Eukaryota</taxon>
        <taxon>Metazoa</taxon>
        <taxon>Chordata</taxon>
        <taxon>Craniata</taxon>
        <taxon>Vertebrata</taxon>
        <taxon>Euteleostomi</taxon>
        <taxon>Actinopterygii</taxon>
        <taxon>Neopterygii</taxon>
        <taxon>Teleostei</taxon>
        <taxon>Neoteleostei</taxon>
        <taxon>Acanthomorphata</taxon>
        <taxon>Eupercaria</taxon>
        <taxon>Perciformes</taxon>
        <taxon>Cottioidei</taxon>
        <taxon>Cottales</taxon>
        <taxon>Liparidae</taxon>
        <taxon>Liparis</taxon>
    </lineage>
</organism>
<dbReference type="Proteomes" id="UP000314294">
    <property type="component" value="Unassembled WGS sequence"/>
</dbReference>
<sequence length="116" mass="12449">MCLSPAHPEPNPHTHTHNLPTPGPCGEVFVSALDHSDHDVIGRTDTKHAASARFAPGGEQQAARLSNLALSVELRRPLRAAKRTAAGRATRGRQINVTLLVSVIAEQTHEKKGTLQ</sequence>